<evidence type="ECO:0000256" key="6">
    <source>
        <dbReference type="RuleBase" id="RU003435"/>
    </source>
</evidence>
<dbReference type="GO" id="GO:0046872">
    <property type="term" value="F:metal ion binding"/>
    <property type="evidence" value="ECO:0007669"/>
    <property type="project" value="UniProtKB-UniRule"/>
</dbReference>
<dbReference type="Pfam" id="PF01432">
    <property type="entry name" value="Peptidase_M3"/>
    <property type="match status" value="1"/>
</dbReference>
<dbReference type="InterPro" id="IPR013647">
    <property type="entry name" value="OligopepF_N_dom"/>
</dbReference>
<dbReference type="PANTHER" id="PTHR11804:SF5">
    <property type="entry name" value="OLIGOENDOPEPTIDASE F"/>
    <property type="match status" value="1"/>
</dbReference>
<dbReference type="GO" id="GO:0004222">
    <property type="term" value="F:metalloendopeptidase activity"/>
    <property type="evidence" value="ECO:0007669"/>
    <property type="project" value="InterPro"/>
</dbReference>
<feature type="domain" description="Oligopeptidase F N-terminal" evidence="8">
    <location>
        <begin position="113"/>
        <end position="177"/>
    </location>
</feature>
<evidence type="ECO:0000256" key="4">
    <source>
        <dbReference type="ARBA" id="ARBA00022833"/>
    </source>
</evidence>
<evidence type="ECO:0000256" key="3">
    <source>
        <dbReference type="ARBA" id="ARBA00022801"/>
    </source>
</evidence>
<evidence type="ECO:0000259" key="7">
    <source>
        <dbReference type="Pfam" id="PF01432"/>
    </source>
</evidence>
<dbReference type="Gene3D" id="1.10.1370.20">
    <property type="entry name" value="Oligoendopeptidase f, C-terminal domain"/>
    <property type="match status" value="1"/>
</dbReference>
<accession>A0A7X9FR21</accession>
<dbReference type="GO" id="GO:0006518">
    <property type="term" value="P:peptide metabolic process"/>
    <property type="evidence" value="ECO:0007669"/>
    <property type="project" value="TreeGrafter"/>
</dbReference>
<comment type="similarity">
    <text evidence="6">Belongs to the peptidase M3 family.</text>
</comment>
<dbReference type="InterPro" id="IPR011977">
    <property type="entry name" value="Pept_M3B_clade3"/>
</dbReference>
<keyword evidence="1 6" id="KW-0645">Protease</keyword>
<feature type="domain" description="Peptidase M3A/M3B catalytic" evidence="7">
    <location>
        <begin position="200"/>
        <end position="579"/>
    </location>
</feature>
<reference evidence="9 10" key="1">
    <citation type="journal article" date="2020" name="Biotechnol. Biofuels">
        <title>New insights from the biogas microbiome by comprehensive genome-resolved metagenomics of nearly 1600 species originating from multiple anaerobic digesters.</title>
        <authorList>
            <person name="Campanaro S."/>
            <person name="Treu L."/>
            <person name="Rodriguez-R L.M."/>
            <person name="Kovalovszki A."/>
            <person name="Ziels R.M."/>
            <person name="Maus I."/>
            <person name="Zhu X."/>
            <person name="Kougias P.G."/>
            <person name="Basile A."/>
            <person name="Luo G."/>
            <person name="Schluter A."/>
            <person name="Konstantinidis K.T."/>
            <person name="Angelidaki I."/>
        </authorList>
    </citation>
    <scope>NUCLEOTIDE SEQUENCE [LARGE SCALE GENOMIC DNA]</scope>
    <source>
        <strain evidence="9">AS27yjCOA_65</strain>
    </source>
</reference>
<dbReference type="Pfam" id="PF08439">
    <property type="entry name" value="Peptidase_M3_N"/>
    <property type="match status" value="1"/>
</dbReference>
<keyword evidence="5 6" id="KW-0482">Metalloprotease</keyword>
<dbReference type="NCBIfam" id="TIGR02290">
    <property type="entry name" value="M3_fam_3"/>
    <property type="match status" value="1"/>
</dbReference>
<dbReference type="CDD" id="cd09610">
    <property type="entry name" value="M3B_PepF"/>
    <property type="match status" value="1"/>
</dbReference>
<dbReference type="EMBL" id="JAAZON010000268">
    <property type="protein sequence ID" value="NMC62747.1"/>
    <property type="molecule type" value="Genomic_DNA"/>
</dbReference>
<evidence type="ECO:0000313" key="10">
    <source>
        <dbReference type="Proteomes" id="UP000524246"/>
    </source>
</evidence>
<evidence type="ECO:0000259" key="8">
    <source>
        <dbReference type="Pfam" id="PF08439"/>
    </source>
</evidence>
<evidence type="ECO:0000256" key="5">
    <source>
        <dbReference type="ARBA" id="ARBA00023049"/>
    </source>
</evidence>
<dbReference type="PANTHER" id="PTHR11804">
    <property type="entry name" value="PROTEASE M3 THIMET OLIGOPEPTIDASE-RELATED"/>
    <property type="match status" value="1"/>
</dbReference>
<dbReference type="InterPro" id="IPR045090">
    <property type="entry name" value="Pept_M3A_M3B"/>
</dbReference>
<comment type="caution">
    <text evidence="9">The sequence shown here is derived from an EMBL/GenBank/DDBJ whole genome shotgun (WGS) entry which is preliminary data.</text>
</comment>
<evidence type="ECO:0000313" key="9">
    <source>
        <dbReference type="EMBL" id="NMC62747.1"/>
    </source>
</evidence>
<comment type="cofactor">
    <cofactor evidence="6">
        <name>Zn(2+)</name>
        <dbReference type="ChEBI" id="CHEBI:29105"/>
    </cofactor>
    <text evidence="6">Binds 1 zinc ion.</text>
</comment>
<keyword evidence="2 6" id="KW-0479">Metal-binding</keyword>
<dbReference type="InterPro" id="IPR001567">
    <property type="entry name" value="Pept_M3A_M3B_dom"/>
</dbReference>
<organism evidence="9 10">
    <name type="scientific">SAR324 cluster bacterium</name>
    <dbReference type="NCBI Taxonomy" id="2024889"/>
    <lineage>
        <taxon>Bacteria</taxon>
        <taxon>Deltaproteobacteria</taxon>
        <taxon>SAR324 cluster</taxon>
    </lineage>
</organism>
<keyword evidence="4 6" id="KW-0862">Zinc</keyword>
<gene>
    <name evidence="9" type="ORF">GYA55_06205</name>
</gene>
<dbReference type="InterPro" id="IPR042088">
    <property type="entry name" value="OligoPept_F_C"/>
</dbReference>
<dbReference type="Gene3D" id="1.20.140.70">
    <property type="entry name" value="Oligopeptidase f, N-terminal domain"/>
    <property type="match status" value="1"/>
</dbReference>
<protein>
    <submittedName>
        <fullName evidence="9">M3 family oligoendopeptidase</fullName>
    </submittedName>
</protein>
<dbReference type="GO" id="GO:0006508">
    <property type="term" value="P:proteolysis"/>
    <property type="evidence" value="ECO:0007669"/>
    <property type="project" value="UniProtKB-KW"/>
</dbReference>
<sequence length="593" mass="68949">MKQEALPSWNLGDLFKGLEDRNIAVAMKKVEGAAKKFAVANRGKLKRIGASPKEMLRLLKSYEALLTEAAKPIIYAQLLFSDSCAEQKRGAFLQRIKTWHTDIEKELLFFELELSNLGIEKLRKLAKSPELVLYRNFLHQISLQKEHRLKENEEQILSDKNLTGREAFIRLFDQELSQKEFRLLKKGKELKLQEAEVLSMLYDSKRSVRKQGADALTQGLKEEAPRLAFIFNTLIEDKAIEDRLRNFAFPEAARHLANQISKEMVDTMGGVVVKHFPVVQDFYRFKRKILKLDVLYDYDRYAPVSKIEKKISFKEAEDLVLEAFFKFSKSYGEIAVKFFKNKWVDAAKRPGKRGGAFCSFVTPDCHPYVFMNFNGNVRDVFTLAHELGHGIHAYLMKGQGYLNYDVPLTVAETASVFAEMLLFEHLAEEIKSPKELLALYVNKVESIFATVFRQISLFRFEQELHETRRKKGELLVEEINQIWRRSQEEMFGNSVKLSESYDWWWSYIPHFIHTPFYVYAYAYGELLTLSLYARYKKEPGDFVDLYLELLRQGSSKQPSELLAPFKIDMRNKAFWEEGISLIKNLVSKTKSFA</sequence>
<keyword evidence="3 6" id="KW-0378">Hydrolase</keyword>
<proteinExistence type="inferred from homology"/>
<dbReference type="AlphaFoldDB" id="A0A7X9FR21"/>
<dbReference type="Proteomes" id="UP000524246">
    <property type="component" value="Unassembled WGS sequence"/>
</dbReference>
<evidence type="ECO:0000256" key="1">
    <source>
        <dbReference type="ARBA" id="ARBA00022670"/>
    </source>
</evidence>
<name>A0A7X9FR21_9DELT</name>
<evidence type="ECO:0000256" key="2">
    <source>
        <dbReference type="ARBA" id="ARBA00022723"/>
    </source>
</evidence>
<dbReference type="SUPFAM" id="SSF55486">
    <property type="entry name" value="Metalloproteases ('zincins'), catalytic domain"/>
    <property type="match status" value="1"/>
</dbReference>